<dbReference type="OrthoDB" id="1432662at2"/>
<dbReference type="Gene3D" id="2.30.110.10">
    <property type="entry name" value="Electron Transport, Fmn-binding Protein, Chain A"/>
    <property type="match status" value="1"/>
</dbReference>
<name>A0A285QA07_9SPHN</name>
<sequence>MGNKSDDDIKQDMWTAMADSPYVMVGLEGDGQHSEPMMAQLDPDAHGEFWFYTKKDNRIAPGGKAMAQFVSKGHRLYACIAGTLVEETDPAVIDRYWNKQVEAWFDGGRNDPALKMMRFELGTAEIWEADTSLSGKFKMLTGQTIKPQEAGSHAEVAL</sequence>
<evidence type="ECO:0000313" key="3">
    <source>
        <dbReference type="Proteomes" id="UP000219494"/>
    </source>
</evidence>
<dbReference type="Pfam" id="PF16242">
    <property type="entry name" value="Pyrid_ox_like"/>
    <property type="match status" value="1"/>
</dbReference>
<keyword evidence="3" id="KW-1185">Reference proteome</keyword>
<dbReference type="PANTHER" id="PTHR34818">
    <property type="entry name" value="PROTEIN BLI-3"/>
    <property type="match status" value="1"/>
</dbReference>
<dbReference type="SUPFAM" id="SSF50475">
    <property type="entry name" value="FMN-binding split barrel"/>
    <property type="match status" value="1"/>
</dbReference>
<dbReference type="RefSeq" id="WP_097062148.1">
    <property type="nucleotide sequence ID" value="NZ_OBMI01000001.1"/>
</dbReference>
<dbReference type="PANTHER" id="PTHR34818:SF1">
    <property type="entry name" value="PROTEIN BLI-3"/>
    <property type="match status" value="1"/>
</dbReference>
<reference evidence="2 3" key="1">
    <citation type="submission" date="2017-07" db="EMBL/GenBank/DDBJ databases">
        <authorList>
            <person name="Sun Z.S."/>
            <person name="Albrecht U."/>
            <person name="Echele G."/>
            <person name="Lee C.C."/>
        </authorList>
    </citation>
    <scope>NUCLEOTIDE SEQUENCE [LARGE SCALE GENOMIC DNA]</scope>
    <source>
        <strain evidence="2 3">CGMCC 1.12672</strain>
    </source>
</reference>
<proteinExistence type="predicted"/>
<dbReference type="InterPro" id="IPR052917">
    <property type="entry name" value="Stress-Dev_Protein"/>
</dbReference>
<protein>
    <submittedName>
        <fullName evidence="2">General stress protein 26</fullName>
    </submittedName>
</protein>
<gene>
    <name evidence="2" type="ORF">SAMN06297144_0166</name>
</gene>
<dbReference type="InterPro" id="IPR038725">
    <property type="entry name" value="YdaG_split_barrel_FMN-bd"/>
</dbReference>
<evidence type="ECO:0000313" key="2">
    <source>
        <dbReference type="EMBL" id="SOB78693.1"/>
    </source>
</evidence>
<dbReference type="AlphaFoldDB" id="A0A285QA07"/>
<evidence type="ECO:0000259" key="1">
    <source>
        <dbReference type="Pfam" id="PF16242"/>
    </source>
</evidence>
<organism evidence="2 3">
    <name type="scientific">Sphingomonas guangdongensis</name>
    <dbReference type="NCBI Taxonomy" id="1141890"/>
    <lineage>
        <taxon>Bacteria</taxon>
        <taxon>Pseudomonadati</taxon>
        <taxon>Pseudomonadota</taxon>
        <taxon>Alphaproteobacteria</taxon>
        <taxon>Sphingomonadales</taxon>
        <taxon>Sphingomonadaceae</taxon>
        <taxon>Sphingomonas</taxon>
    </lineage>
</organism>
<dbReference type="Proteomes" id="UP000219494">
    <property type="component" value="Unassembled WGS sequence"/>
</dbReference>
<feature type="domain" description="General stress protein FMN-binding split barrel" evidence="1">
    <location>
        <begin position="10"/>
        <end position="140"/>
    </location>
</feature>
<accession>A0A285QA07</accession>
<dbReference type="InterPro" id="IPR012349">
    <property type="entry name" value="Split_barrel_FMN-bd"/>
</dbReference>
<dbReference type="EMBL" id="OBMI01000001">
    <property type="protein sequence ID" value="SOB78693.1"/>
    <property type="molecule type" value="Genomic_DNA"/>
</dbReference>